<evidence type="ECO:0000313" key="4">
    <source>
        <dbReference type="EMBL" id="KAK4231913.1"/>
    </source>
</evidence>
<keyword evidence="5" id="KW-1185">Reference proteome</keyword>
<reference evidence="4" key="2">
    <citation type="submission" date="2023-05" db="EMBL/GenBank/DDBJ databases">
        <authorList>
            <consortium name="Lawrence Berkeley National Laboratory"/>
            <person name="Steindorff A."/>
            <person name="Hensen N."/>
            <person name="Bonometti L."/>
            <person name="Westerberg I."/>
            <person name="Brannstrom I.O."/>
            <person name="Guillou S."/>
            <person name="Cros-Aarteil S."/>
            <person name="Calhoun S."/>
            <person name="Haridas S."/>
            <person name="Kuo A."/>
            <person name="Mondo S."/>
            <person name="Pangilinan J."/>
            <person name="Riley R."/>
            <person name="Labutti K."/>
            <person name="Andreopoulos B."/>
            <person name="Lipzen A."/>
            <person name="Chen C."/>
            <person name="Yanf M."/>
            <person name="Daum C."/>
            <person name="Ng V."/>
            <person name="Clum A."/>
            <person name="Ohm R."/>
            <person name="Martin F."/>
            <person name="Silar P."/>
            <person name="Natvig D."/>
            <person name="Lalanne C."/>
            <person name="Gautier V."/>
            <person name="Ament-Velasquez S.L."/>
            <person name="Kruys A."/>
            <person name="Hutchinson M.I."/>
            <person name="Powell A.J."/>
            <person name="Barry K."/>
            <person name="Miller A.N."/>
            <person name="Grigoriev I.V."/>
            <person name="Debuchy R."/>
            <person name="Gladieux P."/>
            <person name="Thoren M.H."/>
            <person name="Johannesson H."/>
        </authorList>
    </citation>
    <scope>NUCLEOTIDE SEQUENCE</scope>
    <source>
        <strain evidence="4">CBS 990.96</strain>
    </source>
</reference>
<keyword evidence="1" id="KW-0677">Repeat</keyword>
<dbReference type="Gene3D" id="3.40.50.300">
    <property type="entry name" value="P-loop containing nucleotide triphosphate hydrolases"/>
    <property type="match status" value="1"/>
</dbReference>
<organism evidence="4 5">
    <name type="scientific">Podospora fimiseda</name>
    <dbReference type="NCBI Taxonomy" id="252190"/>
    <lineage>
        <taxon>Eukaryota</taxon>
        <taxon>Fungi</taxon>
        <taxon>Dikarya</taxon>
        <taxon>Ascomycota</taxon>
        <taxon>Pezizomycotina</taxon>
        <taxon>Sordariomycetes</taxon>
        <taxon>Sordariomycetidae</taxon>
        <taxon>Sordariales</taxon>
        <taxon>Podosporaceae</taxon>
        <taxon>Podospora</taxon>
    </lineage>
</organism>
<comment type="caution">
    <text evidence="4">The sequence shown here is derived from an EMBL/GenBank/DDBJ whole genome shotgun (WGS) entry which is preliminary data.</text>
</comment>
<dbReference type="EMBL" id="MU865290">
    <property type="protein sequence ID" value="KAK4231913.1"/>
    <property type="molecule type" value="Genomic_DNA"/>
</dbReference>
<dbReference type="InterPro" id="IPR027417">
    <property type="entry name" value="P-loop_NTPase"/>
</dbReference>
<proteinExistence type="predicted"/>
<dbReference type="Pfam" id="PF24883">
    <property type="entry name" value="NPHP3_N"/>
    <property type="match status" value="1"/>
</dbReference>
<evidence type="ECO:0000256" key="1">
    <source>
        <dbReference type="ARBA" id="ARBA00022737"/>
    </source>
</evidence>
<dbReference type="Proteomes" id="UP001301958">
    <property type="component" value="Unassembled WGS sequence"/>
</dbReference>
<feature type="compositionally biased region" description="Low complexity" evidence="2">
    <location>
        <begin position="115"/>
        <end position="127"/>
    </location>
</feature>
<accession>A0AAN7BYD7</accession>
<dbReference type="InterPro" id="IPR056884">
    <property type="entry name" value="NPHP3-like_N"/>
</dbReference>
<feature type="domain" description="Nephrocystin 3-like N-terminal" evidence="3">
    <location>
        <begin position="134"/>
        <end position="267"/>
    </location>
</feature>
<evidence type="ECO:0000259" key="3">
    <source>
        <dbReference type="Pfam" id="PF24883"/>
    </source>
</evidence>
<sequence length="603" mass="67018">MASGDDLDKLIADAIKKVDLMESTHEVELAEMEKAKQRADDLVKSMEKFGKKLDSVIATASPAEPPRPTSLQDTEPVPPVETDDSPPITADASQEDTEPVPPVEPDNSPPITATLSASPSDSLVSSLEQDTEPDKEYKIWLGTRGHVLLVDGPVGIGKSVLTSAIVQKLHDTRERKTHTAVISLHLGFSSVPVLQDAIRQAQWYHDEHHNLDPESLSVTTDWGFEDLKSLLPPRKKGGKTFIIMDGLDGLDQLESVAKSLSEVVKLRHASRVRANFLLVTGDNGKISIEQLLNKINLAEGSHGMLNHQLEQIRETFLHALFDSAPVFQSQHSGLYSKHPMKQLSKHREELRAALEDMSKGSFILAHLLFWTLSTLAVACRDLDDESFVYQYSKLFDSWRSDIELSRQQGHTTRHLYNNLLGTIKKTSFFETSYCSRVFWCLKEVDLSFETTMGDMESLMRGRCRMEEYTGTRLGPNRCHVRREKCKQGNMPCKDGKECKENNHACPCGNFLSNGVRWRLADSSLGTLTGTQQLGGKQVQVDWAHQWCEDAVFAPPVSPTLPPPSVPPAMPSTMPDLLVTTIQKLEGQGAEGTPGRPVKKKDLK</sequence>
<evidence type="ECO:0000256" key="2">
    <source>
        <dbReference type="SAM" id="MobiDB-lite"/>
    </source>
</evidence>
<gene>
    <name evidence="4" type="ORF">QBC38DRAFT_439571</name>
</gene>
<protein>
    <recommendedName>
        <fullName evidence="3">Nephrocystin 3-like N-terminal domain-containing protein</fullName>
    </recommendedName>
</protein>
<reference evidence="4" key="1">
    <citation type="journal article" date="2023" name="Mol. Phylogenet. Evol.">
        <title>Genome-scale phylogeny and comparative genomics of the fungal order Sordariales.</title>
        <authorList>
            <person name="Hensen N."/>
            <person name="Bonometti L."/>
            <person name="Westerberg I."/>
            <person name="Brannstrom I.O."/>
            <person name="Guillou S."/>
            <person name="Cros-Aarteil S."/>
            <person name="Calhoun S."/>
            <person name="Haridas S."/>
            <person name="Kuo A."/>
            <person name="Mondo S."/>
            <person name="Pangilinan J."/>
            <person name="Riley R."/>
            <person name="LaButti K."/>
            <person name="Andreopoulos B."/>
            <person name="Lipzen A."/>
            <person name="Chen C."/>
            <person name="Yan M."/>
            <person name="Daum C."/>
            <person name="Ng V."/>
            <person name="Clum A."/>
            <person name="Steindorff A."/>
            <person name="Ohm R.A."/>
            <person name="Martin F."/>
            <person name="Silar P."/>
            <person name="Natvig D.O."/>
            <person name="Lalanne C."/>
            <person name="Gautier V."/>
            <person name="Ament-Velasquez S.L."/>
            <person name="Kruys A."/>
            <person name="Hutchinson M.I."/>
            <person name="Powell A.J."/>
            <person name="Barry K."/>
            <person name="Miller A.N."/>
            <person name="Grigoriev I.V."/>
            <person name="Debuchy R."/>
            <person name="Gladieux P."/>
            <person name="Hiltunen Thoren M."/>
            <person name="Johannesson H."/>
        </authorList>
    </citation>
    <scope>NUCLEOTIDE SEQUENCE</scope>
    <source>
        <strain evidence="4">CBS 990.96</strain>
    </source>
</reference>
<name>A0AAN7BYD7_9PEZI</name>
<feature type="region of interest" description="Disordered" evidence="2">
    <location>
        <begin position="55"/>
        <end position="129"/>
    </location>
</feature>
<feature type="compositionally biased region" description="Pro residues" evidence="2">
    <location>
        <begin position="99"/>
        <end position="108"/>
    </location>
</feature>
<evidence type="ECO:0000313" key="5">
    <source>
        <dbReference type="Proteomes" id="UP001301958"/>
    </source>
</evidence>
<dbReference type="SUPFAM" id="SSF52540">
    <property type="entry name" value="P-loop containing nucleoside triphosphate hydrolases"/>
    <property type="match status" value="1"/>
</dbReference>
<dbReference type="AlphaFoldDB" id="A0AAN7BYD7"/>